<keyword evidence="2" id="KW-1185">Reference proteome</keyword>
<name>A0ACB8BJS6_9AGAM</name>
<reference evidence="1" key="1">
    <citation type="journal article" date="2021" name="New Phytol.">
        <title>Evolutionary innovations through gain and loss of genes in the ectomycorrhizal Boletales.</title>
        <authorList>
            <person name="Wu G."/>
            <person name="Miyauchi S."/>
            <person name="Morin E."/>
            <person name="Kuo A."/>
            <person name="Drula E."/>
            <person name="Varga T."/>
            <person name="Kohler A."/>
            <person name="Feng B."/>
            <person name="Cao Y."/>
            <person name="Lipzen A."/>
            <person name="Daum C."/>
            <person name="Hundley H."/>
            <person name="Pangilinan J."/>
            <person name="Johnson J."/>
            <person name="Barry K."/>
            <person name="LaButti K."/>
            <person name="Ng V."/>
            <person name="Ahrendt S."/>
            <person name="Min B."/>
            <person name="Choi I.G."/>
            <person name="Park H."/>
            <person name="Plett J.M."/>
            <person name="Magnuson J."/>
            <person name="Spatafora J.W."/>
            <person name="Nagy L.G."/>
            <person name="Henrissat B."/>
            <person name="Grigoriev I.V."/>
            <person name="Yang Z.L."/>
            <person name="Xu J."/>
            <person name="Martin F.M."/>
        </authorList>
    </citation>
    <scope>NUCLEOTIDE SEQUENCE</scope>
    <source>
        <strain evidence="1">KUC20120723A-06</strain>
    </source>
</reference>
<comment type="caution">
    <text evidence="1">The sequence shown here is derived from an EMBL/GenBank/DDBJ whole genome shotgun (WGS) entry which is preliminary data.</text>
</comment>
<organism evidence="1 2">
    <name type="scientific">Leucogyrophana mollusca</name>
    <dbReference type="NCBI Taxonomy" id="85980"/>
    <lineage>
        <taxon>Eukaryota</taxon>
        <taxon>Fungi</taxon>
        <taxon>Dikarya</taxon>
        <taxon>Basidiomycota</taxon>
        <taxon>Agaricomycotina</taxon>
        <taxon>Agaricomycetes</taxon>
        <taxon>Agaricomycetidae</taxon>
        <taxon>Boletales</taxon>
        <taxon>Boletales incertae sedis</taxon>
        <taxon>Leucogyrophana</taxon>
    </lineage>
</organism>
<sequence>MASRHVNPIGTVVQHILESRISSVPLRLINVEDGMLYSSSTFEESFKASRDYAQLIQADISRSSDAATTVVDSYFSYAMLSHRWGDGEPTLQSINGTSIYSLAPSIGVHKLQGFCRTAKALGFRWAWSDTCCIDKTNSSELQESIMTMFDWYRNSTITLIYLSDVADRSPGALRRSQWFFRGWTLQELLAPHVVLFYLSDWSLYVPRSRPVLRGDNDKTNPELMQMLTIATGIHGQFLTDFKPGVDHLRERFRWVSRRTTRKVEDMAYCMMGIFGVHFPVLYGEKERAFTRLQEEIMKLTDDTNLFDWVGRPSKLNSCLASHPGCFAEAAASLIPLESSTPKVTLKNSVTVLQVLLRGATARAFFLFAGLPPGRFIAGGKLTMFAKRHYIHKIVLESSLEGSFAGSRRYTLCAEGLKDITIVTEEKLVEREWKDHHQYMLAHLDTSAFPGDTDSESSKARTKAVSTWTSMAESAGWFKQPFVALLLEISDSPLLSDSPSATDGPFSTSIYRRVPTLSRIVAYPQRKVYWSPSHPSLLMVG</sequence>
<gene>
    <name evidence="1" type="ORF">BV22DRAFT_486708</name>
</gene>
<protein>
    <submittedName>
        <fullName evidence="1">HET-domain-containing protein</fullName>
    </submittedName>
</protein>
<dbReference type="EMBL" id="MU266416">
    <property type="protein sequence ID" value="KAH7924803.1"/>
    <property type="molecule type" value="Genomic_DNA"/>
</dbReference>
<evidence type="ECO:0000313" key="1">
    <source>
        <dbReference type="EMBL" id="KAH7924803.1"/>
    </source>
</evidence>
<accession>A0ACB8BJS6</accession>
<evidence type="ECO:0000313" key="2">
    <source>
        <dbReference type="Proteomes" id="UP000790709"/>
    </source>
</evidence>
<dbReference type="Proteomes" id="UP000790709">
    <property type="component" value="Unassembled WGS sequence"/>
</dbReference>
<proteinExistence type="predicted"/>